<evidence type="ECO:0000313" key="2">
    <source>
        <dbReference type="Proteomes" id="UP000240493"/>
    </source>
</evidence>
<keyword evidence="2" id="KW-1185">Reference proteome</keyword>
<gene>
    <name evidence="1" type="ORF">M441DRAFT_57470</name>
</gene>
<sequence length="70" mass="7987">MRWLLLFVRKCETPLGLSVSAPVTGFASPWSLSSHVPVVDLSQKWRARHNNRLQANPEPILRSKVHVVWS</sequence>
<dbReference type="EMBL" id="KZ679261">
    <property type="protein sequence ID" value="PTB41280.1"/>
    <property type="molecule type" value="Genomic_DNA"/>
</dbReference>
<organism evidence="1 2">
    <name type="scientific">Trichoderma asperellum (strain ATCC 204424 / CBS 433.97 / NBRC 101777)</name>
    <dbReference type="NCBI Taxonomy" id="1042311"/>
    <lineage>
        <taxon>Eukaryota</taxon>
        <taxon>Fungi</taxon>
        <taxon>Dikarya</taxon>
        <taxon>Ascomycota</taxon>
        <taxon>Pezizomycotina</taxon>
        <taxon>Sordariomycetes</taxon>
        <taxon>Hypocreomycetidae</taxon>
        <taxon>Hypocreales</taxon>
        <taxon>Hypocreaceae</taxon>
        <taxon>Trichoderma</taxon>
    </lineage>
</organism>
<reference evidence="1 2" key="1">
    <citation type="submission" date="2016-07" db="EMBL/GenBank/DDBJ databases">
        <title>Multiple horizontal gene transfer events from other fungi enriched the ability of initially mycotrophic Trichoderma (Ascomycota) to feed on dead plant biomass.</title>
        <authorList>
            <consortium name="DOE Joint Genome Institute"/>
            <person name="Aerts A."/>
            <person name="Atanasova L."/>
            <person name="Chenthamara K."/>
            <person name="Zhang J."/>
            <person name="Grujic M."/>
            <person name="Henrissat B."/>
            <person name="Kuo A."/>
            <person name="Salamov A."/>
            <person name="Lipzen A."/>
            <person name="Labutti K."/>
            <person name="Barry K."/>
            <person name="Miao Y."/>
            <person name="Rahimi M.J."/>
            <person name="Shen Q."/>
            <person name="Grigoriev I.V."/>
            <person name="Kubicek C.P."/>
            <person name="Druzhinina I.S."/>
        </authorList>
    </citation>
    <scope>NUCLEOTIDE SEQUENCE [LARGE SCALE GENOMIC DNA]</scope>
    <source>
        <strain evidence="1 2">CBS 433.97</strain>
    </source>
</reference>
<protein>
    <submittedName>
        <fullName evidence="1">Uncharacterized protein</fullName>
    </submittedName>
</protein>
<accession>A0A2T3Z919</accession>
<proteinExistence type="predicted"/>
<dbReference type="Proteomes" id="UP000240493">
    <property type="component" value="Unassembled WGS sequence"/>
</dbReference>
<evidence type="ECO:0000313" key="1">
    <source>
        <dbReference type="EMBL" id="PTB41280.1"/>
    </source>
</evidence>
<dbReference type="AlphaFoldDB" id="A0A2T3Z919"/>
<name>A0A2T3Z919_TRIA4</name>